<name>A0A177EK73_9MICR</name>
<proteinExistence type="predicted"/>
<keyword evidence="4 6" id="KW-0560">Oxidoreductase</keyword>
<dbReference type="GeneID" id="93646595"/>
<evidence type="ECO:0000313" key="9">
    <source>
        <dbReference type="Proteomes" id="UP000185944"/>
    </source>
</evidence>
<dbReference type="GO" id="GO:0050660">
    <property type="term" value="F:flavin adenine dinucleotide binding"/>
    <property type="evidence" value="ECO:0007669"/>
    <property type="project" value="TreeGrafter"/>
</dbReference>
<sequence>MANFFQIFQKPERHPSPKEVEEVGRSTWTLLHSIAKYYPETPSPAEEKAILSFFESLAILYPCRKCAWILGAAAQQKLLNTSSPQALSRSVCSLHNFVNRELGKKEVDCLKVFPSIPEKGQSGWLGVFGSLFR</sequence>
<reference evidence="8 9" key="1">
    <citation type="submission" date="2016-02" db="EMBL/GenBank/DDBJ databases">
        <title>Discovery of a natural microsporidian pathogen with a broad tissue tropism in Caenorhabditis elegans.</title>
        <authorList>
            <person name="Luallen R.J."/>
            <person name="Reinke A.W."/>
            <person name="Tong L."/>
            <person name="Botts M.R."/>
            <person name="Felix M.-A."/>
            <person name="Troemel E.R."/>
        </authorList>
    </citation>
    <scope>NUCLEOTIDE SEQUENCE [LARGE SCALE GENOMIC DNA]</scope>
    <source>
        <strain evidence="8 9">JUm2807</strain>
    </source>
</reference>
<evidence type="ECO:0000256" key="2">
    <source>
        <dbReference type="ARBA" id="ARBA00022630"/>
    </source>
</evidence>
<comment type="caution">
    <text evidence="8">The sequence shown here is derived from an EMBL/GenBank/DDBJ whole genome shotgun (WGS) entry which is preliminary data.</text>
</comment>
<dbReference type="VEuPathDB" id="MicrosporidiaDB:NEDG_00245"/>
<keyword evidence="3 6" id="KW-0274">FAD</keyword>
<evidence type="ECO:0000259" key="7">
    <source>
        <dbReference type="PROSITE" id="PS51324"/>
    </source>
</evidence>
<dbReference type="Proteomes" id="UP000185944">
    <property type="component" value="Unassembled WGS sequence"/>
</dbReference>
<dbReference type="InterPro" id="IPR039799">
    <property type="entry name" value="ALR/ERV"/>
</dbReference>
<evidence type="ECO:0000256" key="6">
    <source>
        <dbReference type="RuleBase" id="RU371123"/>
    </source>
</evidence>
<accession>A0A177EK73</accession>
<evidence type="ECO:0000256" key="5">
    <source>
        <dbReference type="ARBA" id="ARBA00023157"/>
    </source>
</evidence>
<dbReference type="AlphaFoldDB" id="A0A177EK73"/>
<gene>
    <name evidence="8" type="ORF">NEDG_00245</name>
</gene>
<keyword evidence="9" id="KW-1185">Reference proteome</keyword>
<dbReference type="EC" id="1.8.3.2" evidence="6"/>
<dbReference type="Pfam" id="PF04777">
    <property type="entry name" value="Evr1_Alr"/>
    <property type="match status" value="1"/>
</dbReference>
<evidence type="ECO:0000256" key="3">
    <source>
        <dbReference type="ARBA" id="ARBA00022827"/>
    </source>
</evidence>
<dbReference type="GO" id="GO:0016971">
    <property type="term" value="F:flavin-dependent sulfhydryl oxidase activity"/>
    <property type="evidence" value="ECO:0007669"/>
    <property type="project" value="InterPro"/>
</dbReference>
<evidence type="ECO:0000256" key="4">
    <source>
        <dbReference type="ARBA" id="ARBA00023002"/>
    </source>
</evidence>
<feature type="domain" description="ERV/ALR sulfhydryl oxidase" evidence="7">
    <location>
        <begin position="16"/>
        <end position="116"/>
    </location>
</feature>
<evidence type="ECO:0000313" key="8">
    <source>
        <dbReference type="EMBL" id="OAG31770.1"/>
    </source>
</evidence>
<keyword evidence="2 6" id="KW-0285">Flavoprotein</keyword>
<dbReference type="PROSITE" id="PS51324">
    <property type="entry name" value="ERV_ALR"/>
    <property type="match status" value="1"/>
</dbReference>
<dbReference type="PANTHER" id="PTHR12645">
    <property type="entry name" value="ALR/ERV"/>
    <property type="match status" value="1"/>
</dbReference>
<dbReference type="SUPFAM" id="SSF69000">
    <property type="entry name" value="FAD-dependent thiol oxidase"/>
    <property type="match status" value="1"/>
</dbReference>
<protein>
    <recommendedName>
        <fullName evidence="6">Sulfhydryl oxidase</fullName>
        <ecNumber evidence="6">1.8.3.2</ecNumber>
    </recommendedName>
</protein>
<comment type="cofactor">
    <cofactor evidence="1 6">
        <name>FAD</name>
        <dbReference type="ChEBI" id="CHEBI:57692"/>
    </cofactor>
</comment>
<dbReference type="OrthoDB" id="17199at2759"/>
<dbReference type="EMBL" id="LTDL01000014">
    <property type="protein sequence ID" value="OAG31770.1"/>
    <property type="molecule type" value="Genomic_DNA"/>
</dbReference>
<evidence type="ECO:0000256" key="1">
    <source>
        <dbReference type="ARBA" id="ARBA00001974"/>
    </source>
</evidence>
<dbReference type="InterPro" id="IPR036774">
    <property type="entry name" value="ERV/ALR_sulphydryl_oxid_sf"/>
</dbReference>
<organism evidence="8 9">
    <name type="scientific">Nematocida displodere</name>
    <dbReference type="NCBI Taxonomy" id="1805483"/>
    <lineage>
        <taxon>Eukaryota</taxon>
        <taxon>Fungi</taxon>
        <taxon>Fungi incertae sedis</taxon>
        <taxon>Microsporidia</taxon>
        <taxon>Nematocida</taxon>
    </lineage>
</organism>
<dbReference type="InterPro" id="IPR017905">
    <property type="entry name" value="ERV/ALR_sulphydryl_oxidase"/>
</dbReference>
<dbReference type="GO" id="GO:0005739">
    <property type="term" value="C:mitochondrion"/>
    <property type="evidence" value="ECO:0007669"/>
    <property type="project" value="TreeGrafter"/>
</dbReference>
<dbReference type="Gene3D" id="1.20.120.310">
    <property type="entry name" value="ERV/ALR sulfhydryl oxidase domain"/>
    <property type="match status" value="1"/>
</dbReference>
<comment type="catalytic activity">
    <reaction evidence="6">
        <text>2 R'C(R)SH + O2 = R'C(R)S-S(R)CR' + H2O2</text>
        <dbReference type="Rhea" id="RHEA:17357"/>
        <dbReference type="ChEBI" id="CHEBI:15379"/>
        <dbReference type="ChEBI" id="CHEBI:16240"/>
        <dbReference type="ChEBI" id="CHEBI:16520"/>
        <dbReference type="ChEBI" id="CHEBI:17412"/>
        <dbReference type="EC" id="1.8.3.2"/>
    </reaction>
</comment>
<keyword evidence="5" id="KW-1015">Disulfide bond</keyword>
<dbReference type="RefSeq" id="XP_067545371.1">
    <property type="nucleotide sequence ID" value="XM_067687663.1"/>
</dbReference>
<dbReference type="PANTHER" id="PTHR12645:SF0">
    <property type="entry name" value="FAD-LINKED SULFHYDRYL OXIDASE ALR"/>
    <property type="match status" value="1"/>
</dbReference>